<name>A0A6G3X9B2_9ACTN</name>
<comment type="caution">
    <text evidence="1">The sequence shown here is derived from an EMBL/GenBank/DDBJ whole genome shotgun (WGS) entry which is preliminary data.</text>
</comment>
<feature type="non-terminal residue" evidence="1">
    <location>
        <position position="91"/>
    </location>
</feature>
<sequence length="91" mass="9656">MSDRILFYGKAQGRGVVAEIDDGNHLGDVTVIPPGSFAKDWTAFTGLSGDRLLFYSASRAGGVVCSVDDDNNIADVTLIPDGSFATDWTEV</sequence>
<reference evidence="1" key="1">
    <citation type="submission" date="2020-01" db="EMBL/GenBank/DDBJ databases">
        <title>Insect and environment-associated Actinomycetes.</title>
        <authorList>
            <person name="Currrie C."/>
            <person name="Chevrette M."/>
            <person name="Carlson C."/>
            <person name="Stubbendieck R."/>
            <person name="Wendt-Pienkowski E."/>
        </authorList>
    </citation>
    <scope>NUCLEOTIDE SEQUENCE</scope>
    <source>
        <strain evidence="1">SID7499</strain>
    </source>
</reference>
<dbReference type="AlphaFoldDB" id="A0A6G3X9B2"/>
<organism evidence="1">
    <name type="scientific">Streptomyces sp. SID7499</name>
    <dbReference type="NCBI Taxonomy" id="2706086"/>
    <lineage>
        <taxon>Bacteria</taxon>
        <taxon>Bacillati</taxon>
        <taxon>Actinomycetota</taxon>
        <taxon>Actinomycetes</taxon>
        <taxon>Kitasatosporales</taxon>
        <taxon>Streptomycetaceae</taxon>
        <taxon>Streptomyces</taxon>
    </lineage>
</organism>
<protein>
    <submittedName>
        <fullName evidence="1">Uncharacterized protein</fullName>
    </submittedName>
</protein>
<evidence type="ECO:0000313" key="1">
    <source>
        <dbReference type="EMBL" id="NEE14388.1"/>
    </source>
</evidence>
<gene>
    <name evidence="1" type="ORF">G3M58_48990</name>
</gene>
<dbReference type="EMBL" id="JAAGMN010005038">
    <property type="protein sequence ID" value="NEE14388.1"/>
    <property type="molecule type" value="Genomic_DNA"/>
</dbReference>
<proteinExistence type="predicted"/>
<accession>A0A6G3X9B2</accession>